<dbReference type="PROSITE" id="PS00061">
    <property type="entry name" value="ADH_SHORT"/>
    <property type="match status" value="1"/>
</dbReference>
<dbReference type="Gene3D" id="3.40.50.720">
    <property type="entry name" value="NAD(P)-binding Rossmann-like Domain"/>
    <property type="match status" value="1"/>
</dbReference>
<evidence type="ECO:0000313" key="7">
    <source>
        <dbReference type="Proteomes" id="UP000184096"/>
    </source>
</evidence>
<dbReference type="SMART" id="SM00822">
    <property type="entry name" value="PKS_KR"/>
    <property type="match status" value="1"/>
</dbReference>
<dbReference type="GO" id="GO:0016020">
    <property type="term" value="C:membrane"/>
    <property type="evidence" value="ECO:0007669"/>
    <property type="project" value="TreeGrafter"/>
</dbReference>
<dbReference type="PRINTS" id="PR00081">
    <property type="entry name" value="GDHRDH"/>
</dbReference>
<keyword evidence="2" id="KW-0560">Oxidoreductase</keyword>
<dbReference type="InterPro" id="IPR020904">
    <property type="entry name" value="Sc_DH/Rdtase_CS"/>
</dbReference>
<dbReference type="EMBL" id="LT670849">
    <property type="protein sequence ID" value="SHN78212.1"/>
    <property type="molecule type" value="Genomic_DNA"/>
</dbReference>
<proteinExistence type="inferred from homology"/>
<evidence type="ECO:0000313" key="6">
    <source>
        <dbReference type="EMBL" id="SHN78212.1"/>
    </source>
</evidence>
<keyword evidence="4" id="KW-0812">Transmembrane</keyword>
<evidence type="ECO:0000256" key="3">
    <source>
        <dbReference type="RuleBase" id="RU000363"/>
    </source>
</evidence>
<dbReference type="Pfam" id="PF00106">
    <property type="entry name" value="adh_short"/>
    <property type="match status" value="1"/>
</dbReference>
<evidence type="ECO:0000259" key="5">
    <source>
        <dbReference type="SMART" id="SM00822"/>
    </source>
</evidence>
<dbReference type="AlphaFoldDB" id="A0A1M7U534"/>
<name>A0A1M7U534_9BRAD</name>
<dbReference type="PANTHER" id="PTHR44196">
    <property type="entry name" value="DEHYDROGENASE/REDUCTASE SDR FAMILY MEMBER 7B"/>
    <property type="match status" value="1"/>
</dbReference>
<evidence type="ECO:0000256" key="4">
    <source>
        <dbReference type="SAM" id="Phobius"/>
    </source>
</evidence>
<dbReference type="PANTHER" id="PTHR44196:SF1">
    <property type="entry name" value="DEHYDROGENASE_REDUCTASE SDR FAMILY MEMBER 7B"/>
    <property type="match status" value="1"/>
</dbReference>
<comment type="similarity">
    <text evidence="1 3">Belongs to the short-chain dehydrogenases/reductases (SDR) family.</text>
</comment>
<organism evidence="6 7">
    <name type="scientific">Bradyrhizobium erythrophlei</name>
    <dbReference type="NCBI Taxonomy" id="1437360"/>
    <lineage>
        <taxon>Bacteria</taxon>
        <taxon>Pseudomonadati</taxon>
        <taxon>Pseudomonadota</taxon>
        <taxon>Alphaproteobacteria</taxon>
        <taxon>Hyphomicrobiales</taxon>
        <taxon>Nitrobacteraceae</taxon>
        <taxon>Bradyrhizobium</taxon>
    </lineage>
</organism>
<keyword evidence="4" id="KW-0472">Membrane</keyword>
<evidence type="ECO:0000256" key="2">
    <source>
        <dbReference type="ARBA" id="ARBA00023002"/>
    </source>
</evidence>
<accession>A0A1M7U534</accession>
<sequence>MPLSRRKVVLTGGSGGIGRRVGKLLIDRGASLVTVSRSVDGNAGARHFSADLSSPEGLKSAVAFARDEEPDVLINLAGVQYLGPVEQQSDADVEATYAINLVAPALLCQAVLPAMKRKRSGQLVNVGSILGSIALAYFVTYSSSKAGLRSLSEALRRELAGTGITVTYIAPRAVRTGLITRKLAEYADLTGMAIDEPDSIASRIVDVIERGSEEVYFGSAERLFVKVNGVMPRLIDFFLAKNDRKASALFSPRDRSSGGAAS</sequence>
<dbReference type="InterPro" id="IPR002347">
    <property type="entry name" value="SDR_fam"/>
</dbReference>
<dbReference type="OrthoDB" id="9781689at2"/>
<dbReference type="SUPFAM" id="SSF51735">
    <property type="entry name" value="NAD(P)-binding Rossmann-fold domains"/>
    <property type="match status" value="1"/>
</dbReference>
<keyword evidence="4" id="KW-1133">Transmembrane helix</keyword>
<keyword evidence="7" id="KW-1185">Reference proteome</keyword>
<reference evidence="7" key="1">
    <citation type="submission" date="2016-11" db="EMBL/GenBank/DDBJ databases">
        <authorList>
            <person name="Varghese N."/>
            <person name="Submissions S."/>
        </authorList>
    </citation>
    <scope>NUCLEOTIDE SEQUENCE [LARGE SCALE GENOMIC DNA]</scope>
    <source>
        <strain evidence="7">GAS401</strain>
    </source>
</reference>
<evidence type="ECO:0000256" key="1">
    <source>
        <dbReference type="ARBA" id="ARBA00006484"/>
    </source>
</evidence>
<dbReference type="Proteomes" id="UP000184096">
    <property type="component" value="Chromosome I"/>
</dbReference>
<dbReference type="GO" id="GO:0016491">
    <property type="term" value="F:oxidoreductase activity"/>
    <property type="evidence" value="ECO:0007669"/>
    <property type="project" value="UniProtKB-KW"/>
</dbReference>
<feature type="transmembrane region" description="Helical" evidence="4">
    <location>
        <begin position="123"/>
        <end position="141"/>
    </location>
</feature>
<dbReference type="InterPro" id="IPR036291">
    <property type="entry name" value="NAD(P)-bd_dom_sf"/>
</dbReference>
<protein>
    <submittedName>
        <fullName evidence="6">Short-chain dehydrogenase</fullName>
    </submittedName>
</protein>
<dbReference type="PRINTS" id="PR00080">
    <property type="entry name" value="SDRFAMILY"/>
</dbReference>
<dbReference type="CDD" id="cd05233">
    <property type="entry name" value="SDR_c"/>
    <property type="match status" value="1"/>
</dbReference>
<gene>
    <name evidence="6" type="ORF">SAMN05444170_3607</name>
</gene>
<feature type="domain" description="Ketoreductase" evidence="5">
    <location>
        <begin position="6"/>
        <end position="172"/>
    </location>
</feature>
<dbReference type="InterPro" id="IPR057326">
    <property type="entry name" value="KR_dom"/>
</dbReference>
<dbReference type="RefSeq" id="WP_072819634.1">
    <property type="nucleotide sequence ID" value="NZ_LT670849.1"/>
</dbReference>